<keyword evidence="9" id="KW-1185">Reference proteome</keyword>
<organism evidence="8 9">
    <name type="scientific">Aeoliella straminimaris</name>
    <dbReference type="NCBI Taxonomy" id="2954799"/>
    <lineage>
        <taxon>Bacteria</taxon>
        <taxon>Pseudomonadati</taxon>
        <taxon>Planctomycetota</taxon>
        <taxon>Planctomycetia</taxon>
        <taxon>Pirellulales</taxon>
        <taxon>Lacipirellulaceae</taxon>
        <taxon>Aeoliella</taxon>
    </lineage>
</organism>
<feature type="transmembrane region" description="Helical" evidence="6">
    <location>
        <begin position="42"/>
        <end position="63"/>
    </location>
</feature>
<feature type="transmembrane region" description="Helical" evidence="6">
    <location>
        <begin position="185"/>
        <end position="204"/>
    </location>
</feature>
<protein>
    <submittedName>
        <fullName evidence="8">VTT domain-containing protein</fullName>
    </submittedName>
</protein>
<keyword evidence="3 6" id="KW-0812">Transmembrane</keyword>
<name>A0A9X2JIL2_9BACT</name>
<evidence type="ECO:0000259" key="7">
    <source>
        <dbReference type="Pfam" id="PF09335"/>
    </source>
</evidence>
<evidence type="ECO:0000256" key="3">
    <source>
        <dbReference type="ARBA" id="ARBA00022692"/>
    </source>
</evidence>
<sequence length="216" mass="22985">MRSLIRLVLVVAILLGLPLLTVSLWSGPLEHWFEAWRQSPPPAGWLVAALVAVLAADILLPVPSGPVITLAGGQLGIALTAASAWVGLMLGGVAAFAVTKRWGPAVARRLAAPEELDNLRATAHEHDVWLLLVTRPLPILAEATVLLCGALDTRWSRLLWTLSVGNAAVATAFAVLGSQAEEHEWMATAIVLSVVVPLAGTWVVRHRLKRRAEVAG</sequence>
<dbReference type="GO" id="GO:0005886">
    <property type="term" value="C:plasma membrane"/>
    <property type="evidence" value="ECO:0007669"/>
    <property type="project" value="UniProtKB-SubCell"/>
</dbReference>
<comment type="caution">
    <text evidence="8">The sequence shown here is derived from an EMBL/GenBank/DDBJ whole genome shotgun (WGS) entry which is preliminary data.</text>
</comment>
<dbReference type="EMBL" id="JAMXLR010000090">
    <property type="protein sequence ID" value="MCO6047200.1"/>
    <property type="molecule type" value="Genomic_DNA"/>
</dbReference>
<feature type="transmembrane region" description="Helical" evidence="6">
    <location>
        <begin position="128"/>
        <end position="151"/>
    </location>
</feature>
<keyword evidence="4 6" id="KW-1133">Transmembrane helix</keyword>
<dbReference type="AlphaFoldDB" id="A0A9X2JIL2"/>
<evidence type="ECO:0000256" key="5">
    <source>
        <dbReference type="ARBA" id="ARBA00023136"/>
    </source>
</evidence>
<feature type="transmembrane region" description="Helical" evidence="6">
    <location>
        <begin position="158"/>
        <end position="179"/>
    </location>
</feature>
<dbReference type="RefSeq" id="WP_252855312.1">
    <property type="nucleotide sequence ID" value="NZ_JAMXLR010000090.1"/>
</dbReference>
<keyword evidence="2" id="KW-1003">Cell membrane</keyword>
<evidence type="ECO:0000256" key="4">
    <source>
        <dbReference type="ARBA" id="ARBA00022989"/>
    </source>
</evidence>
<dbReference type="InterPro" id="IPR051311">
    <property type="entry name" value="DedA_domain"/>
</dbReference>
<gene>
    <name evidence="8" type="ORF">NG895_25150</name>
</gene>
<dbReference type="Proteomes" id="UP001155241">
    <property type="component" value="Unassembled WGS sequence"/>
</dbReference>
<evidence type="ECO:0000256" key="2">
    <source>
        <dbReference type="ARBA" id="ARBA00022475"/>
    </source>
</evidence>
<evidence type="ECO:0000313" key="8">
    <source>
        <dbReference type="EMBL" id="MCO6047200.1"/>
    </source>
</evidence>
<comment type="subcellular location">
    <subcellularLocation>
        <location evidence="1">Cell membrane</location>
        <topology evidence="1">Multi-pass membrane protein</topology>
    </subcellularLocation>
</comment>
<proteinExistence type="predicted"/>
<dbReference type="Pfam" id="PF09335">
    <property type="entry name" value="VTT_dom"/>
    <property type="match status" value="1"/>
</dbReference>
<evidence type="ECO:0000256" key="6">
    <source>
        <dbReference type="SAM" id="Phobius"/>
    </source>
</evidence>
<accession>A0A9X2JIL2</accession>
<dbReference type="PANTHER" id="PTHR42709">
    <property type="entry name" value="ALKALINE PHOSPHATASE LIKE PROTEIN"/>
    <property type="match status" value="1"/>
</dbReference>
<dbReference type="PANTHER" id="PTHR42709:SF6">
    <property type="entry name" value="UNDECAPRENYL PHOSPHATE TRANSPORTER A"/>
    <property type="match status" value="1"/>
</dbReference>
<evidence type="ECO:0000256" key="1">
    <source>
        <dbReference type="ARBA" id="ARBA00004651"/>
    </source>
</evidence>
<feature type="transmembrane region" description="Helical" evidence="6">
    <location>
        <begin position="75"/>
        <end position="98"/>
    </location>
</feature>
<reference evidence="8" key="1">
    <citation type="submission" date="2022-06" db="EMBL/GenBank/DDBJ databases">
        <title>Aeoliella straminimaris, a novel planctomycete from sediments.</title>
        <authorList>
            <person name="Vitorino I.R."/>
            <person name="Lage O.M."/>
        </authorList>
    </citation>
    <scope>NUCLEOTIDE SEQUENCE</scope>
    <source>
        <strain evidence="8">ICT_H6.2</strain>
    </source>
</reference>
<evidence type="ECO:0000313" key="9">
    <source>
        <dbReference type="Proteomes" id="UP001155241"/>
    </source>
</evidence>
<keyword evidence="5 6" id="KW-0472">Membrane</keyword>
<dbReference type="InterPro" id="IPR032816">
    <property type="entry name" value="VTT_dom"/>
</dbReference>
<feature type="domain" description="VTT" evidence="7">
    <location>
        <begin position="62"/>
        <end position="179"/>
    </location>
</feature>